<keyword evidence="3" id="KW-0804">Transcription</keyword>
<dbReference type="EMBL" id="JBHMEP010000002">
    <property type="protein sequence ID" value="MFB9135404.1"/>
    <property type="molecule type" value="Genomic_DNA"/>
</dbReference>
<organism evidence="5 6">
    <name type="scientific">Vibrio olivae</name>
    <dbReference type="NCBI Taxonomy" id="1243002"/>
    <lineage>
        <taxon>Bacteria</taxon>
        <taxon>Pseudomonadati</taxon>
        <taxon>Pseudomonadota</taxon>
        <taxon>Gammaproteobacteria</taxon>
        <taxon>Vibrionales</taxon>
        <taxon>Vibrionaceae</taxon>
        <taxon>Vibrio</taxon>
    </lineage>
</organism>
<dbReference type="Gene3D" id="1.10.10.10">
    <property type="entry name" value="Winged helix-like DNA-binding domain superfamily/Winged helix DNA-binding domain"/>
    <property type="match status" value="1"/>
</dbReference>
<proteinExistence type="predicted"/>
<evidence type="ECO:0000259" key="4">
    <source>
        <dbReference type="PROSITE" id="PS50995"/>
    </source>
</evidence>
<dbReference type="PRINTS" id="PR00598">
    <property type="entry name" value="HTHMARR"/>
</dbReference>
<gene>
    <name evidence="5" type="ORF">ACFFUV_10575</name>
</gene>
<dbReference type="RefSeq" id="WP_390192232.1">
    <property type="nucleotide sequence ID" value="NZ_JBHMEP010000002.1"/>
</dbReference>
<dbReference type="PANTHER" id="PTHR42756:SF1">
    <property type="entry name" value="TRANSCRIPTIONAL REPRESSOR OF EMRAB OPERON"/>
    <property type="match status" value="1"/>
</dbReference>
<feature type="domain" description="HTH marR-type" evidence="4">
    <location>
        <begin position="1"/>
        <end position="144"/>
    </location>
</feature>
<evidence type="ECO:0000256" key="3">
    <source>
        <dbReference type="ARBA" id="ARBA00023163"/>
    </source>
</evidence>
<dbReference type="InterPro" id="IPR023187">
    <property type="entry name" value="Tscrpt_reg_MarR-type_CS"/>
</dbReference>
<dbReference type="PANTHER" id="PTHR42756">
    <property type="entry name" value="TRANSCRIPTIONAL REGULATOR, MARR"/>
    <property type="match status" value="1"/>
</dbReference>
<dbReference type="InterPro" id="IPR000835">
    <property type="entry name" value="HTH_MarR-typ"/>
</dbReference>
<dbReference type="SUPFAM" id="SSF46785">
    <property type="entry name" value="Winged helix' DNA-binding domain"/>
    <property type="match status" value="1"/>
</dbReference>
<dbReference type="InterPro" id="IPR036390">
    <property type="entry name" value="WH_DNA-bd_sf"/>
</dbReference>
<dbReference type="Proteomes" id="UP001589645">
    <property type="component" value="Unassembled WGS sequence"/>
</dbReference>
<dbReference type="SMART" id="SM00347">
    <property type="entry name" value="HTH_MARR"/>
    <property type="match status" value="1"/>
</dbReference>
<name>A0ABV5HMP3_9VIBR</name>
<accession>A0ABV5HMP3</accession>
<evidence type="ECO:0000256" key="2">
    <source>
        <dbReference type="ARBA" id="ARBA00023125"/>
    </source>
</evidence>
<protein>
    <submittedName>
        <fullName evidence="5">MarR family winged helix-turn-helix transcriptional regulator</fullName>
    </submittedName>
</protein>
<comment type="caution">
    <text evidence="5">The sequence shown here is derived from an EMBL/GenBank/DDBJ whole genome shotgun (WGS) entry which is preliminary data.</text>
</comment>
<keyword evidence="6" id="KW-1185">Reference proteome</keyword>
<dbReference type="Pfam" id="PF01047">
    <property type="entry name" value="MarR"/>
    <property type="match status" value="1"/>
</dbReference>
<sequence>MSNRNLEPDSIIENLGFLLGKSCHIKDRLLDQYLLPEDITSTQGKVLFQIYHLRFNRPSHIGKSLNVDNSAITRMLDRLEKKELIRRLPDPEDRRSIVITLTDTGVDVVERALPLAAQAIDELTQALTAEEIEQLRHCLQKIITSALPENCQDTYLKGSN</sequence>
<dbReference type="PROSITE" id="PS01117">
    <property type="entry name" value="HTH_MARR_1"/>
    <property type="match status" value="1"/>
</dbReference>
<keyword evidence="2" id="KW-0238">DNA-binding</keyword>
<dbReference type="PROSITE" id="PS50995">
    <property type="entry name" value="HTH_MARR_2"/>
    <property type="match status" value="1"/>
</dbReference>
<keyword evidence="1" id="KW-0805">Transcription regulation</keyword>
<dbReference type="InterPro" id="IPR036388">
    <property type="entry name" value="WH-like_DNA-bd_sf"/>
</dbReference>
<evidence type="ECO:0000313" key="5">
    <source>
        <dbReference type="EMBL" id="MFB9135404.1"/>
    </source>
</evidence>
<evidence type="ECO:0000256" key="1">
    <source>
        <dbReference type="ARBA" id="ARBA00023015"/>
    </source>
</evidence>
<evidence type="ECO:0000313" key="6">
    <source>
        <dbReference type="Proteomes" id="UP001589645"/>
    </source>
</evidence>
<reference evidence="5 6" key="1">
    <citation type="submission" date="2024-09" db="EMBL/GenBank/DDBJ databases">
        <authorList>
            <person name="Sun Q."/>
            <person name="Mori K."/>
        </authorList>
    </citation>
    <scope>NUCLEOTIDE SEQUENCE [LARGE SCALE GENOMIC DNA]</scope>
    <source>
        <strain evidence="5 6">CECT 8064</strain>
    </source>
</reference>